<organism evidence="2 3">
    <name type="scientific">Bdellovibrio bacteriovorus</name>
    <dbReference type="NCBI Taxonomy" id="959"/>
    <lineage>
        <taxon>Bacteria</taxon>
        <taxon>Pseudomonadati</taxon>
        <taxon>Bdellovibrionota</taxon>
        <taxon>Bdellovibrionia</taxon>
        <taxon>Bdellovibrionales</taxon>
        <taxon>Pseudobdellovibrionaceae</taxon>
        <taxon>Bdellovibrio</taxon>
    </lineage>
</organism>
<dbReference type="AlphaFoldDB" id="A0A161PQF9"/>
<name>A0A161PQF9_BDEBC</name>
<gene>
    <name evidence="2" type="ORF">AZI87_11145</name>
</gene>
<accession>A0A161PQF9</accession>
<protein>
    <submittedName>
        <fullName evidence="2">Uncharacterized protein</fullName>
    </submittedName>
</protein>
<comment type="caution">
    <text evidence="2">The sequence shown here is derived from an EMBL/GenBank/DDBJ whole genome shotgun (WGS) entry which is preliminary data.</text>
</comment>
<dbReference type="RefSeq" id="WP_063206873.1">
    <property type="nucleotide sequence ID" value="NZ_LUKD01000005.1"/>
</dbReference>
<proteinExistence type="predicted"/>
<feature type="chain" id="PRO_5007824926" evidence="1">
    <location>
        <begin position="19"/>
        <end position="190"/>
    </location>
</feature>
<reference evidence="2 3" key="1">
    <citation type="submission" date="2016-03" db="EMBL/GenBank/DDBJ databases">
        <authorList>
            <person name="Ploux O."/>
        </authorList>
    </citation>
    <scope>NUCLEOTIDE SEQUENCE [LARGE SCALE GENOMIC DNA]</scope>
    <source>
        <strain evidence="2 3">EC13</strain>
    </source>
</reference>
<feature type="signal peptide" evidence="1">
    <location>
        <begin position="1"/>
        <end position="18"/>
    </location>
</feature>
<dbReference type="EMBL" id="LUKD01000005">
    <property type="protein sequence ID" value="KYG65120.1"/>
    <property type="molecule type" value="Genomic_DNA"/>
</dbReference>
<sequence length="190" mass="22045">MKMVAIVFSLLLSSPAFATWAEDFELLKDVPRSYEDSGAICEEVARIEVEREYQKPQYEVIVGIAYGNEARVIGELDIVIFDNNLNKVIKIGEVKCWKDMRGGLEKAKEQRARFLKTVRSTANNLRFFSTSSKLVYSAEQFKFVNEFFSMGQKGTVSVGYDKELEYTLKEMHNYRYEMIRCQNRKECARP</sequence>
<evidence type="ECO:0000256" key="1">
    <source>
        <dbReference type="SAM" id="SignalP"/>
    </source>
</evidence>
<evidence type="ECO:0000313" key="3">
    <source>
        <dbReference type="Proteomes" id="UP000075799"/>
    </source>
</evidence>
<dbReference type="Proteomes" id="UP000075799">
    <property type="component" value="Unassembled WGS sequence"/>
</dbReference>
<dbReference type="OrthoDB" id="5292296at2"/>
<keyword evidence="1" id="KW-0732">Signal</keyword>
<evidence type="ECO:0000313" key="2">
    <source>
        <dbReference type="EMBL" id="KYG65120.1"/>
    </source>
</evidence>